<dbReference type="GO" id="GO:0003910">
    <property type="term" value="F:DNA ligase (ATP) activity"/>
    <property type="evidence" value="ECO:0007669"/>
    <property type="project" value="InterPro"/>
</dbReference>
<proteinExistence type="inferred from homology"/>
<sequence length="1164" mass="130605">MGFKFSYVCDLLSGLERNRYVKATSAAKAQNPDYRTISSWCLNYSKRLHDKDTDLLAVLSCLFPEKRPDRVYWLQHASLARIIGRCLYLGASRLKDLSQWQVSGNGDLGECVENVMSQAENQILPGQEVTVEEIDNVLQEVASRCQFSGPAVRRKYAAVDVEEVLGSLYRRLSSRDAKWLTRMILKSYHPVQLPADYLLTKVHFLLPHLLLFQNSLEAAVELLRSPPLKLFPPQPQSHFANLLSDKALEHFVPRIGIKIGRPEYYKARSIKHCSNMIRQRRMSLERKYDGEYCQIHIDLTKRQDCVQIFSKSGRDSTLDRVGIHDVIKRSLAIGEPHCRVSRQCILEGELLVWDDRDGKILEFHKLRKFLSRSGMFIGADLDSQLRRLLLKETIKISPGRAEIAEQEIIDFSRADAVRRLQLALSRSIAERWEGYVIKACDEPYFSVLSSQRSDGFSRWIKLKKDYIPGLGDTADFALIGARYDAKDASSLSSMHQHSWTHFFIGCLDNKEDVVRLGALPRFRIIDMIGTHSLSVNDLHVLNQWGKFVACDVDSNTAFECYSIHNSLPNMDIAFKTPFVVELLGSGFDKPSNAQYYTLRFPRVLKIHWDRSFEDAISFIELQELAQKARAVPTHELEEENAVWVEKVAGTSRYHEYIVDKSQSTPTSSLTGNSPLSRSASLVSPRLTPPSVKQAPASLIRDVRPFSQSPTTNSFNVRKRTISSVYPTSNLDFAAKLDLTSSNLNFTSPIFNTISSNLASSSCLYHLKISAPTSSTIMENSATMDLDQAPQQFLRAPGSPFPGAWTSNVGGPASTDSPSTESSGCEQNPSGLGSGWTTPLREKLTVPSHQVSTRAAATLDEALKFIEEAEAKLESSRFRLPDGTKNTAKCVGLLHEKEYDTEIRALTDPLQTHPVSPLSTIPMYCGESGFQEDTLRQAPREFTFSAKHFVKSLGFQYTRRAVRLSNPAAVKNDMALGIVLVDITKPSTVLAMQLYDMGNLLATELCQPKPDLQPQGKIFFLDSRILKAGGEAGIESKMFLLSDWWSEFGTHYFYATISWRPGTEATPIPVLSGPRRVIDQINEHDTRASSSSSRVAANIVNIYEPSEVELVGEWVSVDPTVHLYGDRYYAPSGTVTFDFDLGLVRPEKPRCTTHDDQMDPSSAFI</sequence>
<evidence type="ECO:0000256" key="6">
    <source>
        <dbReference type="SAM" id="MobiDB-lite"/>
    </source>
</evidence>
<dbReference type="STRING" id="1196081.A0A364KYK7"/>
<dbReference type="Gene3D" id="3.30.470.30">
    <property type="entry name" value="DNA ligase/mRNA capping enzyme"/>
    <property type="match status" value="2"/>
</dbReference>
<feature type="region of interest" description="Disordered" evidence="6">
    <location>
        <begin position="798"/>
        <end position="838"/>
    </location>
</feature>
<name>A0A364KYK7_TALAM</name>
<dbReference type="Pfam" id="PF04675">
    <property type="entry name" value="DNA_ligase_A_N"/>
    <property type="match status" value="1"/>
</dbReference>
<dbReference type="GO" id="GO:0006297">
    <property type="term" value="P:nucleotide-excision repair, DNA gap filling"/>
    <property type="evidence" value="ECO:0007669"/>
    <property type="project" value="TreeGrafter"/>
</dbReference>
<dbReference type="SUPFAM" id="SSF50249">
    <property type="entry name" value="Nucleic acid-binding proteins"/>
    <property type="match status" value="1"/>
</dbReference>
<dbReference type="GO" id="GO:0006303">
    <property type="term" value="P:double-strand break repair via nonhomologous end joining"/>
    <property type="evidence" value="ECO:0007669"/>
    <property type="project" value="TreeGrafter"/>
</dbReference>
<dbReference type="GO" id="GO:0003677">
    <property type="term" value="F:DNA binding"/>
    <property type="evidence" value="ECO:0007669"/>
    <property type="project" value="InterPro"/>
</dbReference>
<dbReference type="GO" id="GO:0006310">
    <property type="term" value="P:DNA recombination"/>
    <property type="evidence" value="ECO:0007669"/>
    <property type="project" value="InterPro"/>
</dbReference>
<evidence type="ECO:0000256" key="2">
    <source>
        <dbReference type="ARBA" id="ARBA00022598"/>
    </source>
</evidence>
<dbReference type="SUPFAM" id="SSF56091">
    <property type="entry name" value="DNA ligase/mRNA capping enzyme, catalytic domain"/>
    <property type="match status" value="1"/>
</dbReference>
<evidence type="ECO:0000256" key="5">
    <source>
        <dbReference type="ARBA" id="ARBA00023242"/>
    </source>
</evidence>
<evidence type="ECO:0000256" key="4">
    <source>
        <dbReference type="ARBA" id="ARBA00022840"/>
    </source>
</evidence>
<dbReference type="RefSeq" id="XP_040733135.1">
    <property type="nucleotide sequence ID" value="XM_040877018.1"/>
</dbReference>
<comment type="caution">
    <text evidence="8">The sequence shown here is derived from an EMBL/GenBank/DDBJ whole genome shotgun (WGS) entry which is preliminary data.</text>
</comment>
<evidence type="ECO:0000259" key="7">
    <source>
        <dbReference type="PROSITE" id="PS50160"/>
    </source>
</evidence>
<dbReference type="GeneID" id="63793847"/>
<keyword evidence="3" id="KW-0547">Nucleotide-binding</keyword>
<dbReference type="PANTHER" id="PTHR45997">
    <property type="entry name" value="DNA LIGASE 4"/>
    <property type="match status" value="1"/>
</dbReference>
<keyword evidence="5" id="KW-0539">Nucleus</keyword>
<evidence type="ECO:0000256" key="1">
    <source>
        <dbReference type="ARBA" id="ARBA00007572"/>
    </source>
</evidence>
<feature type="domain" description="ATP-dependent DNA ligase family profile" evidence="7">
    <location>
        <begin position="386"/>
        <end position="508"/>
    </location>
</feature>
<evidence type="ECO:0000256" key="3">
    <source>
        <dbReference type="ARBA" id="ARBA00022741"/>
    </source>
</evidence>
<accession>A0A364KYK7</accession>
<dbReference type="Pfam" id="PF01068">
    <property type="entry name" value="DNA_ligase_A_M"/>
    <property type="match status" value="1"/>
</dbReference>
<dbReference type="Gene3D" id="2.40.50.140">
    <property type="entry name" value="Nucleic acid-binding proteins"/>
    <property type="match status" value="1"/>
</dbReference>
<dbReference type="Gene3D" id="1.10.3260.10">
    <property type="entry name" value="DNA ligase, ATP-dependent, N-terminal domain"/>
    <property type="match status" value="1"/>
</dbReference>
<keyword evidence="2" id="KW-0436">Ligase</keyword>
<dbReference type="EMBL" id="MIKG01000008">
    <property type="protein sequence ID" value="RAO68619.1"/>
    <property type="molecule type" value="Genomic_DNA"/>
</dbReference>
<dbReference type="OrthoDB" id="2160351at2759"/>
<organism evidence="8 9">
    <name type="scientific">Talaromyces amestolkiae</name>
    <dbReference type="NCBI Taxonomy" id="1196081"/>
    <lineage>
        <taxon>Eukaryota</taxon>
        <taxon>Fungi</taxon>
        <taxon>Dikarya</taxon>
        <taxon>Ascomycota</taxon>
        <taxon>Pezizomycotina</taxon>
        <taxon>Eurotiomycetes</taxon>
        <taxon>Eurotiomycetidae</taxon>
        <taxon>Eurotiales</taxon>
        <taxon>Trichocomaceae</taxon>
        <taxon>Talaromyces</taxon>
        <taxon>Talaromyces sect. Talaromyces</taxon>
    </lineage>
</organism>
<keyword evidence="9" id="KW-1185">Reference proteome</keyword>
<reference evidence="8 9" key="1">
    <citation type="journal article" date="2017" name="Biotechnol. Biofuels">
        <title>Differential beta-glucosidase expression as a function of carbon source availability in Talaromyces amestolkiae: a genomic and proteomic approach.</title>
        <authorList>
            <person name="de Eugenio L.I."/>
            <person name="Mendez-Liter J.A."/>
            <person name="Nieto-Dominguez M."/>
            <person name="Alonso L."/>
            <person name="Gil-Munoz J."/>
            <person name="Barriuso J."/>
            <person name="Prieto A."/>
            <person name="Martinez M.J."/>
        </authorList>
    </citation>
    <scope>NUCLEOTIDE SEQUENCE [LARGE SCALE GENOMIC DNA]</scope>
    <source>
        <strain evidence="8 9">CIB</strain>
    </source>
</reference>
<dbReference type="InterPro" id="IPR012310">
    <property type="entry name" value="DNA_ligase_ATP-dep_cent"/>
</dbReference>
<dbReference type="Proteomes" id="UP000249363">
    <property type="component" value="Unassembled WGS sequence"/>
</dbReference>
<comment type="similarity">
    <text evidence="1">Belongs to the ATP-dependent DNA ligase family.</text>
</comment>
<feature type="compositionally biased region" description="Polar residues" evidence="6">
    <location>
        <begin position="662"/>
        <end position="681"/>
    </location>
</feature>
<evidence type="ECO:0000313" key="8">
    <source>
        <dbReference type="EMBL" id="RAO68619.1"/>
    </source>
</evidence>
<dbReference type="GO" id="GO:0005524">
    <property type="term" value="F:ATP binding"/>
    <property type="evidence" value="ECO:0007669"/>
    <property type="project" value="UniProtKB-KW"/>
</dbReference>
<dbReference type="PANTHER" id="PTHR45997:SF2">
    <property type="entry name" value="ATP DEPENDENT DNA LIGASE DOMAIN PROTEIN (AFU_ORTHOLOGUE AFUA_5G02430)"/>
    <property type="match status" value="1"/>
</dbReference>
<feature type="region of interest" description="Disordered" evidence="6">
    <location>
        <begin position="662"/>
        <end position="693"/>
    </location>
</feature>
<dbReference type="GO" id="GO:0032807">
    <property type="term" value="C:DNA ligase IV complex"/>
    <property type="evidence" value="ECO:0007669"/>
    <property type="project" value="TreeGrafter"/>
</dbReference>
<dbReference type="PROSITE" id="PS50160">
    <property type="entry name" value="DNA_LIGASE_A3"/>
    <property type="match status" value="1"/>
</dbReference>
<dbReference type="InterPro" id="IPR012308">
    <property type="entry name" value="DNA_ligase_ATP-dep_N"/>
</dbReference>
<keyword evidence="4" id="KW-0067">ATP-binding</keyword>
<protein>
    <recommendedName>
        <fullName evidence="7">ATP-dependent DNA ligase family profile domain-containing protein</fullName>
    </recommendedName>
</protein>
<gene>
    <name evidence="8" type="ORF">BHQ10_004631</name>
</gene>
<feature type="compositionally biased region" description="Polar residues" evidence="6">
    <location>
        <begin position="804"/>
        <end position="836"/>
    </location>
</feature>
<dbReference type="InterPro" id="IPR029710">
    <property type="entry name" value="LIG4"/>
</dbReference>
<dbReference type="Gene3D" id="3.30.1490.70">
    <property type="match status" value="1"/>
</dbReference>
<dbReference type="InterPro" id="IPR012340">
    <property type="entry name" value="NA-bd_OB-fold"/>
</dbReference>
<dbReference type="InterPro" id="IPR036599">
    <property type="entry name" value="DNA_ligase_N_sf"/>
</dbReference>
<dbReference type="AlphaFoldDB" id="A0A364KYK7"/>
<evidence type="ECO:0000313" key="9">
    <source>
        <dbReference type="Proteomes" id="UP000249363"/>
    </source>
</evidence>